<dbReference type="Pfam" id="PF04020">
    <property type="entry name" value="Phage_holin_4_2"/>
    <property type="match status" value="1"/>
</dbReference>
<dbReference type="EMBL" id="AGWN01000001">
    <property type="protein sequence ID" value="EPD31265.1"/>
    <property type="molecule type" value="Genomic_DNA"/>
</dbReference>
<keyword evidence="3" id="KW-1185">Reference proteome</keyword>
<reference evidence="2 3" key="1">
    <citation type="submission" date="2013-05" db="EMBL/GenBank/DDBJ databases">
        <title>The Genome Sequence of Actinomyces europaeus ACS-120-V-COL10B.</title>
        <authorList>
            <consortium name="The Broad Institute Genomics Platform"/>
            <person name="Earl A."/>
            <person name="Ward D."/>
            <person name="Feldgarden M."/>
            <person name="Gevers D."/>
            <person name="Saerens B."/>
            <person name="Vaneechoutte M."/>
            <person name="Walker B."/>
            <person name="Young S."/>
            <person name="Zeng Q."/>
            <person name="Gargeya S."/>
            <person name="Fitzgerald M."/>
            <person name="Haas B."/>
            <person name="Abouelleil A."/>
            <person name="Allen A.W."/>
            <person name="Alvarado L."/>
            <person name="Arachchi H.M."/>
            <person name="Berlin A.M."/>
            <person name="Chapman S.B."/>
            <person name="Gainer-Dewar J."/>
            <person name="Goldberg J."/>
            <person name="Griggs A."/>
            <person name="Gujja S."/>
            <person name="Hansen M."/>
            <person name="Howarth C."/>
            <person name="Imamovic A."/>
            <person name="Ireland A."/>
            <person name="Larimer J."/>
            <person name="McCowan C."/>
            <person name="Murphy C."/>
            <person name="Pearson M."/>
            <person name="Poon T.W."/>
            <person name="Priest M."/>
            <person name="Roberts A."/>
            <person name="Saif S."/>
            <person name="Shea T."/>
            <person name="Sisk P."/>
            <person name="Sykes S."/>
            <person name="Wortman J."/>
            <person name="Nusbaum C."/>
            <person name="Birren B."/>
        </authorList>
    </citation>
    <scope>NUCLEOTIDE SEQUENCE [LARGE SCALE GENOMIC DNA]</scope>
    <source>
        <strain evidence="2 3">ACS-120-V-Col10b</strain>
    </source>
</reference>
<evidence type="ECO:0000313" key="3">
    <source>
        <dbReference type="Proteomes" id="UP000014387"/>
    </source>
</evidence>
<feature type="transmembrane region" description="Helical" evidence="1">
    <location>
        <begin position="99"/>
        <end position="122"/>
    </location>
</feature>
<dbReference type="PANTHER" id="PTHR37309">
    <property type="entry name" value="SLR0284 PROTEIN"/>
    <property type="match status" value="1"/>
</dbReference>
<keyword evidence="1" id="KW-0812">Transmembrane</keyword>
<protein>
    <recommendedName>
        <fullName evidence="4">Phage holin family protein</fullName>
    </recommendedName>
</protein>
<feature type="transmembrane region" description="Helical" evidence="1">
    <location>
        <begin position="7"/>
        <end position="26"/>
    </location>
</feature>
<dbReference type="RefSeq" id="WP_016444376.1">
    <property type="nucleotide sequence ID" value="NZ_KE150266.1"/>
</dbReference>
<gene>
    <name evidence="2" type="ORF">HMPREF9238_01033</name>
</gene>
<feature type="transmembrane region" description="Helical" evidence="1">
    <location>
        <begin position="64"/>
        <end position="87"/>
    </location>
</feature>
<evidence type="ECO:0008006" key="4">
    <source>
        <dbReference type="Google" id="ProtNLM"/>
    </source>
</evidence>
<keyword evidence="1" id="KW-0472">Membrane</keyword>
<keyword evidence="1" id="KW-1133">Transmembrane helix</keyword>
<evidence type="ECO:0000256" key="1">
    <source>
        <dbReference type="SAM" id="Phobius"/>
    </source>
</evidence>
<dbReference type="PANTHER" id="PTHR37309:SF1">
    <property type="entry name" value="SLR0284 PROTEIN"/>
    <property type="match status" value="1"/>
</dbReference>
<name>A0A9W5VWV0_9ACTO</name>
<sequence>MDFSLLLIANMVGIWFASLIIPGIVLPSADGAGQAILILAVIALVFTGLNLVVRPLLKVLTFPIYLLTFGLFSLVVNALIFMLTGWVTTQIGYGMEVTGFWAALFGAIVTAIFSSIAGAILASTVGAKK</sequence>
<accession>A0A9W5VWV0</accession>
<comment type="caution">
    <text evidence="2">The sequence shown here is derived from an EMBL/GenBank/DDBJ whole genome shotgun (WGS) entry which is preliminary data.</text>
</comment>
<proteinExistence type="predicted"/>
<evidence type="ECO:0000313" key="2">
    <source>
        <dbReference type="EMBL" id="EPD31265.1"/>
    </source>
</evidence>
<feature type="transmembrane region" description="Helical" evidence="1">
    <location>
        <begin position="32"/>
        <end position="52"/>
    </location>
</feature>
<dbReference type="AlphaFoldDB" id="A0A9W5VWV0"/>
<organism evidence="2 3">
    <name type="scientific">Gleimia europaea ACS-120-V-Col10b</name>
    <dbReference type="NCBI Taxonomy" id="883069"/>
    <lineage>
        <taxon>Bacteria</taxon>
        <taxon>Bacillati</taxon>
        <taxon>Actinomycetota</taxon>
        <taxon>Actinomycetes</taxon>
        <taxon>Actinomycetales</taxon>
        <taxon>Actinomycetaceae</taxon>
        <taxon>Gleimia</taxon>
    </lineage>
</organism>
<dbReference type="InterPro" id="IPR007165">
    <property type="entry name" value="Phage_holin_4_2"/>
</dbReference>
<dbReference type="OrthoDB" id="9810847at2"/>
<dbReference type="Proteomes" id="UP000014387">
    <property type="component" value="Unassembled WGS sequence"/>
</dbReference>